<evidence type="ECO:0000259" key="3">
    <source>
        <dbReference type="SMART" id="SM01043"/>
    </source>
</evidence>
<dbReference type="SUPFAM" id="SSF46894">
    <property type="entry name" value="C-terminal effector domain of the bipartite response regulators"/>
    <property type="match status" value="1"/>
</dbReference>
<organism evidence="4 5">
    <name type="scientific">Amycolatopsis nalaikhensis</name>
    <dbReference type="NCBI Taxonomy" id="715472"/>
    <lineage>
        <taxon>Bacteria</taxon>
        <taxon>Bacillati</taxon>
        <taxon>Actinomycetota</taxon>
        <taxon>Actinomycetes</taxon>
        <taxon>Pseudonocardiales</taxon>
        <taxon>Pseudonocardiaceae</taxon>
        <taxon>Amycolatopsis</taxon>
    </lineage>
</organism>
<dbReference type="RefSeq" id="WP_285456721.1">
    <property type="nucleotide sequence ID" value="NZ_CP127173.1"/>
</dbReference>
<dbReference type="EMBL" id="CP127173">
    <property type="protein sequence ID" value="WIV59223.1"/>
    <property type="molecule type" value="Genomic_DNA"/>
</dbReference>
<dbReference type="InterPro" id="IPR051677">
    <property type="entry name" value="AfsR-DnrI-RedD_regulator"/>
</dbReference>
<dbReference type="SUPFAM" id="SSF52540">
    <property type="entry name" value="P-loop containing nucleoside triphosphate hydrolases"/>
    <property type="match status" value="1"/>
</dbReference>
<dbReference type="Proteomes" id="UP001227101">
    <property type="component" value="Chromosome"/>
</dbReference>
<name>A0ABY8XUG0_9PSEU</name>
<proteinExistence type="predicted"/>
<gene>
    <name evidence="4" type="ORF">QP939_11630</name>
</gene>
<keyword evidence="5" id="KW-1185">Reference proteome</keyword>
<dbReference type="Gene3D" id="1.10.10.10">
    <property type="entry name" value="Winged helix-like DNA-binding domain superfamily/Winged helix DNA-binding domain"/>
    <property type="match status" value="1"/>
</dbReference>
<dbReference type="PANTHER" id="PTHR35807:SF1">
    <property type="entry name" value="TRANSCRIPTIONAL REGULATOR REDD"/>
    <property type="match status" value="1"/>
</dbReference>
<reference evidence="4 5" key="1">
    <citation type="submission" date="2023-06" db="EMBL/GenBank/DDBJ databases">
        <authorList>
            <person name="Oyuntsetseg B."/>
            <person name="Kim S.B."/>
        </authorList>
    </citation>
    <scope>NUCLEOTIDE SEQUENCE [LARGE SCALE GENOMIC DNA]</scope>
    <source>
        <strain evidence="4 5">2-2</strain>
    </source>
</reference>
<protein>
    <submittedName>
        <fullName evidence="4">BTAD domain-containing putative transcriptional regulator</fullName>
    </submittedName>
</protein>
<evidence type="ECO:0000313" key="5">
    <source>
        <dbReference type="Proteomes" id="UP001227101"/>
    </source>
</evidence>
<dbReference type="SUPFAM" id="SSF48452">
    <property type="entry name" value="TPR-like"/>
    <property type="match status" value="1"/>
</dbReference>
<dbReference type="PANTHER" id="PTHR35807">
    <property type="entry name" value="TRANSCRIPTIONAL REGULATOR REDD-RELATED"/>
    <property type="match status" value="1"/>
</dbReference>
<evidence type="ECO:0000313" key="4">
    <source>
        <dbReference type="EMBL" id="WIV59223.1"/>
    </source>
</evidence>
<dbReference type="Gene3D" id="3.40.50.300">
    <property type="entry name" value="P-loop containing nucleotide triphosphate hydrolases"/>
    <property type="match status" value="1"/>
</dbReference>
<keyword evidence="1" id="KW-0805">Transcription regulation</keyword>
<dbReference type="InterPro" id="IPR027417">
    <property type="entry name" value="P-loop_NTPase"/>
</dbReference>
<dbReference type="InterPro" id="IPR036388">
    <property type="entry name" value="WH-like_DNA-bd_sf"/>
</dbReference>
<evidence type="ECO:0000256" key="1">
    <source>
        <dbReference type="ARBA" id="ARBA00023015"/>
    </source>
</evidence>
<dbReference type="InterPro" id="IPR016032">
    <property type="entry name" value="Sig_transdc_resp-reg_C-effctor"/>
</dbReference>
<dbReference type="InterPro" id="IPR005158">
    <property type="entry name" value="BTAD"/>
</dbReference>
<dbReference type="PRINTS" id="PR00364">
    <property type="entry name" value="DISEASERSIST"/>
</dbReference>
<dbReference type="Gene3D" id="1.25.40.10">
    <property type="entry name" value="Tetratricopeptide repeat domain"/>
    <property type="match status" value="1"/>
</dbReference>
<dbReference type="SMART" id="SM01043">
    <property type="entry name" value="BTAD"/>
    <property type="match status" value="1"/>
</dbReference>
<keyword evidence="2" id="KW-0804">Transcription</keyword>
<sequence length="581" mass="61076">MKPEVLVLGTVGVRCGGHVHHPSSGLSRALLALLAEAGSAGVTAERLGDTVWGELVSASALTVAMHRLRRWLRGVAGTGLQVERTPVGYALRPGAATDVARFRATVAGAALLEPREKAATLGDAVALWRGTPLVDVPAERADPALLAQLVRELRDATVARGTALLEAGEPAAAAEALEPGARQHLLDEPLHAAWIVALAGAGRQAEAIAAFQAIRGRLREECGVDPGRELTAALTRARRTPPSPRPAAPAQLPFDAAGFTGRQRELTALTAAARTHRAVVVTGMGGVGKTALAVHWAHHGASRFPDGQLYADLRGYAAEAPMRPVDVLRGFLVALGVPRDRLPTDLDEAAAQYRSFLGGRRVLVVLDNAADADQARPLLPGGPGCLVLVTGRDGLDGLVAVDGAARLGLDVLDEASAAALLRWSIGDARADREPDAVRALARACGFLPLALRVAALRLTVSGTLSVAAYTARLWRNGRLAELAVVGDPRADLGAVFDHSYRRLPEPARRLFRLLGQETGPDITVERTAALVGLDPVAAQREIDRLMSAHLLVSPAAGRYALHELVREHARSGRHIDAAARA</sequence>
<feature type="domain" description="Bacterial transcriptional activator" evidence="3">
    <location>
        <begin position="97"/>
        <end position="238"/>
    </location>
</feature>
<evidence type="ECO:0000256" key="2">
    <source>
        <dbReference type="ARBA" id="ARBA00023163"/>
    </source>
</evidence>
<accession>A0ABY8XUG0</accession>
<dbReference type="InterPro" id="IPR011990">
    <property type="entry name" value="TPR-like_helical_dom_sf"/>
</dbReference>
<dbReference type="Pfam" id="PF03704">
    <property type="entry name" value="BTAD"/>
    <property type="match status" value="1"/>
</dbReference>